<proteinExistence type="predicted"/>
<sequence length="157" mass="17531">MAYCTSTDLEKQILYEYLIELTDDLGSGSVDKNVIDRVIADADSEIDLYCGARWTVPFSTTPPIVRKFSVDIAIYNLYARRRSIPIEVKDRYVKVTGVLELIRIGALNIPGEAGAEMDSSAINVQPIFTRGKYDSDNTLLGNVMGDWDEEPGSLDDW</sequence>
<organism evidence="1">
    <name type="scientific">marine sediment metagenome</name>
    <dbReference type="NCBI Taxonomy" id="412755"/>
    <lineage>
        <taxon>unclassified sequences</taxon>
        <taxon>metagenomes</taxon>
        <taxon>ecological metagenomes</taxon>
    </lineage>
</organism>
<protein>
    <recommendedName>
        <fullName evidence="2">DUF1320 domain-containing protein</fullName>
    </recommendedName>
</protein>
<accession>X0RXF5</accession>
<gene>
    <name evidence="1" type="ORF">S01H1_14618</name>
</gene>
<comment type="caution">
    <text evidence="1">The sequence shown here is derived from an EMBL/GenBank/DDBJ whole genome shotgun (WGS) entry which is preliminary data.</text>
</comment>
<evidence type="ECO:0008006" key="2">
    <source>
        <dbReference type="Google" id="ProtNLM"/>
    </source>
</evidence>
<dbReference type="Pfam" id="PF07030">
    <property type="entry name" value="Phage_Mu_Gp36"/>
    <property type="match status" value="1"/>
</dbReference>
<dbReference type="EMBL" id="BARS01007610">
    <property type="protein sequence ID" value="GAF67701.1"/>
    <property type="molecule type" value="Genomic_DNA"/>
</dbReference>
<name>X0RXF5_9ZZZZ</name>
<dbReference type="AlphaFoldDB" id="X0RXF5"/>
<reference evidence="1" key="1">
    <citation type="journal article" date="2014" name="Front. Microbiol.">
        <title>High frequency of phylogenetically diverse reductive dehalogenase-homologous genes in deep subseafloor sedimentary metagenomes.</title>
        <authorList>
            <person name="Kawai M."/>
            <person name="Futagami T."/>
            <person name="Toyoda A."/>
            <person name="Takaki Y."/>
            <person name="Nishi S."/>
            <person name="Hori S."/>
            <person name="Arai W."/>
            <person name="Tsubouchi T."/>
            <person name="Morono Y."/>
            <person name="Uchiyama I."/>
            <person name="Ito T."/>
            <person name="Fujiyama A."/>
            <person name="Inagaki F."/>
            <person name="Takami H."/>
        </authorList>
    </citation>
    <scope>NUCLEOTIDE SEQUENCE</scope>
    <source>
        <strain evidence="1">Expedition CK06-06</strain>
    </source>
</reference>
<dbReference type="InterPro" id="IPR009752">
    <property type="entry name" value="Phage_Mu_GpJ"/>
</dbReference>
<evidence type="ECO:0000313" key="1">
    <source>
        <dbReference type="EMBL" id="GAF67701.1"/>
    </source>
</evidence>